<dbReference type="EC" id="2.3.1.-" evidence="4"/>
<comment type="caution">
    <text evidence="4">The sequence shown here is derived from an EMBL/GenBank/DDBJ whole genome shotgun (WGS) entry which is preliminary data.</text>
</comment>
<evidence type="ECO:0000313" key="4">
    <source>
        <dbReference type="EMBL" id="MDM7853579.1"/>
    </source>
</evidence>
<evidence type="ECO:0000259" key="3">
    <source>
        <dbReference type="PROSITE" id="PS51186"/>
    </source>
</evidence>
<dbReference type="Pfam" id="PF00583">
    <property type="entry name" value="Acetyltransf_1"/>
    <property type="match status" value="2"/>
</dbReference>
<dbReference type="CDD" id="cd04301">
    <property type="entry name" value="NAT_SF"/>
    <property type="match status" value="2"/>
</dbReference>
<protein>
    <submittedName>
        <fullName evidence="4">GNAT family N-acetyltransferase</fullName>
        <ecNumber evidence="4">2.3.1.-</ecNumber>
    </submittedName>
</protein>
<keyword evidence="1 4" id="KW-0808">Transferase</keyword>
<evidence type="ECO:0000256" key="1">
    <source>
        <dbReference type="ARBA" id="ARBA00022679"/>
    </source>
</evidence>
<proteinExistence type="predicted"/>
<keyword evidence="5" id="KW-1185">Reference proteome</keyword>
<dbReference type="PROSITE" id="PS51186">
    <property type="entry name" value="GNAT"/>
    <property type="match status" value="2"/>
</dbReference>
<dbReference type="GO" id="GO:0016746">
    <property type="term" value="F:acyltransferase activity"/>
    <property type="evidence" value="ECO:0007669"/>
    <property type="project" value="UniProtKB-KW"/>
</dbReference>
<dbReference type="InterPro" id="IPR050680">
    <property type="entry name" value="YpeA/RimI_acetyltransf"/>
</dbReference>
<sequence length="341" mass="36775">MTDLGPIALRAAAPDRPRLPDSALGLAWRPGADVPPASLGALLRRVEEGDGSPFRTSDAELTEHLGVPWHDAAADDLVGLDPDGTPRAFALVNRSPGDVAVTRAFVWAGVDPSWRGRGVGRELLGWALGRARQVLVESGTTGPARIVEHIDDSAAATVALLRHAGFVAVRFDAHMSRMLDGDLPAAALPRGLRLETWTPERDEQARLAHNEAFADHTGSEPRTPEQWRSGRGTFVPAWSAVVVDEATDDVIGYQLSHRYEEDWALTGIPAGYTGTLGVRRAWRHRGVARALLVDAMRRYRADGMQAAELGVDTENPTGAFGLYEGLGYARTSSSAMWVLDV</sequence>
<name>A0ABT7SBX4_9CELL</name>
<gene>
    <name evidence="4" type="ORF">QRT04_01430</name>
</gene>
<dbReference type="EMBL" id="JAUCGQ010000001">
    <property type="protein sequence ID" value="MDM7853579.1"/>
    <property type="molecule type" value="Genomic_DNA"/>
</dbReference>
<dbReference type="InterPro" id="IPR000182">
    <property type="entry name" value="GNAT_dom"/>
</dbReference>
<evidence type="ECO:0000256" key="2">
    <source>
        <dbReference type="ARBA" id="ARBA00023315"/>
    </source>
</evidence>
<dbReference type="InterPro" id="IPR016181">
    <property type="entry name" value="Acyl_CoA_acyltransferase"/>
</dbReference>
<evidence type="ECO:0000313" key="5">
    <source>
        <dbReference type="Proteomes" id="UP001529338"/>
    </source>
</evidence>
<reference evidence="4 5" key="1">
    <citation type="submission" date="2023-06" db="EMBL/GenBank/DDBJ databases">
        <title>Cellulomonas sp. MW4 Whole genome sequence.</title>
        <authorList>
            <person name="Park S."/>
        </authorList>
    </citation>
    <scope>NUCLEOTIDE SEQUENCE [LARGE SCALE GENOMIC DNA]</scope>
    <source>
        <strain evidence="4 5">MW4</strain>
    </source>
</reference>
<accession>A0ABT7SBX4</accession>
<feature type="domain" description="N-acetyltransferase" evidence="3">
    <location>
        <begin position="192"/>
        <end position="341"/>
    </location>
</feature>
<organism evidence="4 5">
    <name type="scientific">Cellulomonas alba</name>
    <dbReference type="NCBI Taxonomy" id="3053467"/>
    <lineage>
        <taxon>Bacteria</taxon>
        <taxon>Bacillati</taxon>
        <taxon>Actinomycetota</taxon>
        <taxon>Actinomycetes</taxon>
        <taxon>Micrococcales</taxon>
        <taxon>Cellulomonadaceae</taxon>
        <taxon>Cellulomonas</taxon>
    </lineage>
</organism>
<feature type="domain" description="N-acetyltransferase" evidence="3">
    <location>
        <begin position="32"/>
        <end position="195"/>
    </location>
</feature>
<dbReference type="PANTHER" id="PTHR43420">
    <property type="entry name" value="ACETYLTRANSFERASE"/>
    <property type="match status" value="1"/>
</dbReference>
<dbReference type="Gene3D" id="3.40.630.30">
    <property type="match status" value="1"/>
</dbReference>
<dbReference type="Proteomes" id="UP001529338">
    <property type="component" value="Unassembled WGS sequence"/>
</dbReference>
<keyword evidence="2 4" id="KW-0012">Acyltransferase</keyword>
<dbReference type="SUPFAM" id="SSF55729">
    <property type="entry name" value="Acyl-CoA N-acyltransferases (Nat)"/>
    <property type="match status" value="2"/>
</dbReference>
<dbReference type="RefSeq" id="WP_289453100.1">
    <property type="nucleotide sequence ID" value="NZ_JAUCGQ010000001.1"/>
</dbReference>